<organism evidence="2 3">
    <name type="scientific">Terrisporobacter hibernicus</name>
    <dbReference type="NCBI Taxonomy" id="2813371"/>
    <lineage>
        <taxon>Bacteria</taxon>
        <taxon>Bacillati</taxon>
        <taxon>Bacillota</taxon>
        <taxon>Clostridia</taxon>
        <taxon>Peptostreptococcales</taxon>
        <taxon>Peptostreptococcaceae</taxon>
        <taxon>Terrisporobacter</taxon>
    </lineage>
</organism>
<dbReference type="Pfam" id="PF14270">
    <property type="entry name" value="DUF4358"/>
    <property type="match status" value="1"/>
</dbReference>
<feature type="signal peptide" evidence="1">
    <location>
        <begin position="1"/>
        <end position="24"/>
    </location>
</feature>
<dbReference type="PROSITE" id="PS51257">
    <property type="entry name" value="PROKAR_LIPOPROTEIN"/>
    <property type="match status" value="1"/>
</dbReference>
<sequence>MKINLKKKLLMATFLITTVITVGCGVNNDQSVDKIETEMKQEVKFDKMKKGDSKSLKRFYKLNANDYDGVILYTPQSTMDVNEVLIVKVKDESQIQSLEDSIDSRVNYQLESFSGYGPKQCDLVDNYELKSKGNFVFFAISENAQQIKEAFLDSIKK</sequence>
<dbReference type="KEGG" id="tem:JW646_11970"/>
<reference evidence="2 3" key="1">
    <citation type="journal article" date="2023" name="Int. J. Syst. Evol. Microbiol.">
        <title>Terrisporobacter hibernicus sp. nov., isolated from bovine faeces in Northern Ireland.</title>
        <authorList>
            <person name="Mitchell M."/>
            <person name="Nguyen S.V."/>
            <person name="Connor M."/>
            <person name="Fairley D.J."/>
            <person name="Donoghue O."/>
            <person name="Marshall H."/>
            <person name="Koolman L."/>
            <person name="McMullan G."/>
            <person name="Schaffer K.E."/>
            <person name="McGrath J.W."/>
            <person name="Fanning S."/>
        </authorList>
    </citation>
    <scope>NUCLEOTIDE SEQUENCE [LARGE SCALE GENOMIC DNA]</scope>
    <source>
        <strain evidence="2 3">MCA3</strain>
    </source>
</reference>
<dbReference type="InterPro" id="IPR025648">
    <property type="entry name" value="DUF4358"/>
</dbReference>
<evidence type="ECO:0000256" key="1">
    <source>
        <dbReference type="SAM" id="SignalP"/>
    </source>
</evidence>
<evidence type="ECO:0000313" key="3">
    <source>
        <dbReference type="Proteomes" id="UP001198983"/>
    </source>
</evidence>
<protein>
    <submittedName>
        <fullName evidence="2">DUF4358 domain-containing protein</fullName>
    </submittedName>
</protein>
<dbReference type="RefSeq" id="WP_074914315.1">
    <property type="nucleotide sequence ID" value="NZ_CP081135.1"/>
</dbReference>
<dbReference type="AlphaFoldDB" id="A0AAX2ZD82"/>
<dbReference type="Proteomes" id="UP001198983">
    <property type="component" value="Chromosome"/>
</dbReference>
<keyword evidence="3" id="KW-1185">Reference proteome</keyword>
<feature type="chain" id="PRO_5043813750" evidence="1">
    <location>
        <begin position="25"/>
        <end position="157"/>
    </location>
</feature>
<dbReference type="EMBL" id="CP081135">
    <property type="protein sequence ID" value="UEL46362.1"/>
    <property type="molecule type" value="Genomic_DNA"/>
</dbReference>
<gene>
    <name evidence="2" type="ORF">JW646_11970</name>
</gene>
<accession>A0AAX2ZD82</accession>
<name>A0AAX2ZD82_9FIRM</name>
<keyword evidence="1" id="KW-0732">Signal</keyword>
<evidence type="ECO:0000313" key="2">
    <source>
        <dbReference type="EMBL" id="UEL46362.1"/>
    </source>
</evidence>
<proteinExistence type="predicted"/>